<sequence length="82" mass="9236">MGSWQKPPQALESEVKRMCFETQKAAIHDEGHSSWAPGVPQDAAEYKDDDNSCPHKVAEQIKKVRHMEHLVNAQDLGSSQCY</sequence>
<reference evidence="2 3" key="1">
    <citation type="journal article" date="2019" name="Mol. Ecol. Resour.">
        <title>Improving Illumina assemblies with Hi-C and long reads: an example with the North African dromedary.</title>
        <authorList>
            <person name="Elbers J.P."/>
            <person name="Rogers M.F."/>
            <person name="Perelman P.L."/>
            <person name="Proskuryakova A.A."/>
            <person name="Serdyukova N.A."/>
            <person name="Johnson W.E."/>
            <person name="Horin P."/>
            <person name="Corander J."/>
            <person name="Murphy D."/>
            <person name="Burger P.A."/>
        </authorList>
    </citation>
    <scope>NUCLEOTIDE SEQUENCE [LARGE SCALE GENOMIC DNA]</scope>
    <source>
        <strain evidence="2">Drom800</strain>
        <tissue evidence="2">Blood</tissue>
    </source>
</reference>
<evidence type="ECO:0000313" key="2">
    <source>
        <dbReference type="EMBL" id="KAB1283637.1"/>
    </source>
</evidence>
<protein>
    <submittedName>
        <fullName evidence="2">Uncharacterized protein</fullName>
    </submittedName>
</protein>
<dbReference type="Proteomes" id="UP000299084">
    <property type="component" value="Unassembled WGS sequence"/>
</dbReference>
<comment type="caution">
    <text evidence="2">The sequence shown here is derived from an EMBL/GenBank/DDBJ whole genome shotgun (WGS) entry which is preliminary data.</text>
</comment>
<organism evidence="2 3">
    <name type="scientific">Camelus dromedarius</name>
    <name type="common">Dromedary</name>
    <name type="synonym">Arabian camel</name>
    <dbReference type="NCBI Taxonomy" id="9838"/>
    <lineage>
        <taxon>Eukaryota</taxon>
        <taxon>Metazoa</taxon>
        <taxon>Chordata</taxon>
        <taxon>Craniata</taxon>
        <taxon>Vertebrata</taxon>
        <taxon>Euteleostomi</taxon>
        <taxon>Mammalia</taxon>
        <taxon>Eutheria</taxon>
        <taxon>Laurasiatheria</taxon>
        <taxon>Artiodactyla</taxon>
        <taxon>Tylopoda</taxon>
        <taxon>Camelidae</taxon>
        <taxon>Camelus</taxon>
    </lineage>
</organism>
<feature type="region of interest" description="Disordered" evidence="1">
    <location>
        <begin position="27"/>
        <end position="52"/>
    </location>
</feature>
<evidence type="ECO:0000256" key="1">
    <source>
        <dbReference type="SAM" id="MobiDB-lite"/>
    </source>
</evidence>
<dbReference type="AlphaFoldDB" id="A0A5N4EJT0"/>
<name>A0A5N4EJT0_CAMDR</name>
<dbReference type="EMBL" id="JWIN03000001">
    <property type="protein sequence ID" value="KAB1283637.1"/>
    <property type="molecule type" value="Genomic_DNA"/>
</dbReference>
<gene>
    <name evidence="2" type="ORF">Cadr_000000524</name>
</gene>
<keyword evidence="3" id="KW-1185">Reference proteome</keyword>
<proteinExistence type="predicted"/>
<evidence type="ECO:0000313" key="3">
    <source>
        <dbReference type="Proteomes" id="UP000299084"/>
    </source>
</evidence>
<accession>A0A5N4EJT0</accession>